<feature type="transmembrane region" description="Helical" evidence="1">
    <location>
        <begin position="151"/>
        <end position="174"/>
    </location>
</feature>
<dbReference type="RefSeq" id="WP_184056910.1">
    <property type="nucleotide sequence ID" value="NZ_JACIJK010000005.1"/>
</dbReference>
<evidence type="ECO:0000313" key="3">
    <source>
        <dbReference type="Proteomes" id="UP000546200"/>
    </source>
</evidence>
<organism evidence="2 3">
    <name type="scientific">Sphingomonas aerophila</name>
    <dbReference type="NCBI Taxonomy" id="1344948"/>
    <lineage>
        <taxon>Bacteria</taxon>
        <taxon>Pseudomonadati</taxon>
        <taxon>Pseudomonadota</taxon>
        <taxon>Alphaproteobacteria</taxon>
        <taxon>Sphingomonadales</taxon>
        <taxon>Sphingomonadaceae</taxon>
        <taxon>Sphingomonas</taxon>
    </lineage>
</organism>
<dbReference type="Proteomes" id="UP000546200">
    <property type="component" value="Unassembled WGS sequence"/>
</dbReference>
<keyword evidence="1" id="KW-0812">Transmembrane</keyword>
<dbReference type="AlphaFoldDB" id="A0A7W9BDI4"/>
<proteinExistence type="predicted"/>
<evidence type="ECO:0000256" key="1">
    <source>
        <dbReference type="SAM" id="Phobius"/>
    </source>
</evidence>
<keyword evidence="1" id="KW-1133">Transmembrane helix</keyword>
<evidence type="ECO:0000313" key="2">
    <source>
        <dbReference type="EMBL" id="MBB5715003.1"/>
    </source>
</evidence>
<dbReference type="InterPro" id="IPR005625">
    <property type="entry name" value="PepSY-ass_TM"/>
</dbReference>
<comment type="caution">
    <text evidence="2">The sequence shown here is derived from an EMBL/GenBank/DDBJ whole genome shotgun (WGS) entry which is preliminary data.</text>
</comment>
<feature type="transmembrane region" description="Helical" evidence="1">
    <location>
        <begin position="312"/>
        <end position="339"/>
    </location>
</feature>
<feature type="transmembrane region" description="Helical" evidence="1">
    <location>
        <begin position="16"/>
        <end position="37"/>
    </location>
</feature>
<keyword evidence="1" id="KW-0472">Membrane</keyword>
<gene>
    <name evidence="2" type="ORF">FHS94_001844</name>
</gene>
<sequence>MTKQQWRKTWFQVHQWIGLGLAILIIPLSLSGAALVWDEGLDRLIHPSRFAVSGEQVLNPAAYEAAARVSLGREDRIVSIAKLEAGPVLVVASPPAKPGAAPRRGPPQRTSVYLDPPTARVLGVASNGSGPIRFLHVLHGSLFVPGWGRTIVGLIGIAMMLSSFTGLWLWWPIVGKAARGLRWKRHRNTDTNLHYQTGFWIALPLFVLSLTGAWISFPTLFGGGAPRGRPPMAEPLRQTGLGVDRAAQRAGGWNKITWPTTKSADWSVELPGKRSVKVADDTGALAVVAQTEQRRGITGLMRRIHDGTGMGWLWQVIIFVGGLLPALLAVTGVIMWVRARTWRADLARRQATQA</sequence>
<dbReference type="Pfam" id="PF03929">
    <property type="entry name" value="PepSY_TM"/>
    <property type="match status" value="1"/>
</dbReference>
<protein>
    <submittedName>
        <fullName evidence="2">Putative iron-regulated membrane protein</fullName>
    </submittedName>
</protein>
<dbReference type="EMBL" id="JACIJK010000005">
    <property type="protein sequence ID" value="MBB5715003.1"/>
    <property type="molecule type" value="Genomic_DNA"/>
</dbReference>
<keyword evidence="3" id="KW-1185">Reference proteome</keyword>
<reference evidence="2 3" key="1">
    <citation type="submission" date="2020-08" db="EMBL/GenBank/DDBJ databases">
        <title>Genomic Encyclopedia of Type Strains, Phase IV (KMG-IV): sequencing the most valuable type-strain genomes for metagenomic binning, comparative biology and taxonomic classification.</title>
        <authorList>
            <person name="Goeker M."/>
        </authorList>
    </citation>
    <scope>NUCLEOTIDE SEQUENCE [LARGE SCALE GENOMIC DNA]</scope>
    <source>
        <strain evidence="2 3">DSM 100044</strain>
    </source>
</reference>
<dbReference type="PANTHER" id="PTHR34219">
    <property type="entry name" value="IRON-REGULATED INNER MEMBRANE PROTEIN-RELATED"/>
    <property type="match status" value="1"/>
</dbReference>
<name>A0A7W9BDI4_9SPHN</name>
<accession>A0A7W9BDI4</accession>
<feature type="transmembrane region" description="Helical" evidence="1">
    <location>
        <begin position="195"/>
        <end position="217"/>
    </location>
</feature>